<evidence type="ECO:0000313" key="1">
    <source>
        <dbReference type="EMBL" id="KAK7475439.1"/>
    </source>
</evidence>
<evidence type="ECO:0008006" key="3">
    <source>
        <dbReference type="Google" id="ProtNLM"/>
    </source>
</evidence>
<sequence>MESSIEDISGWIQAVLLTAGVKLERPYNDAATKKGLFEKPSALDMQKSSAISPQSDFPLEGLSLKGGGKCAPVQQACR</sequence>
<reference evidence="1 2" key="1">
    <citation type="journal article" date="2023" name="Sci. Data">
        <title>Genome assembly of the Korean intertidal mud-creeper Batillaria attramentaria.</title>
        <authorList>
            <person name="Patra A.K."/>
            <person name="Ho P.T."/>
            <person name="Jun S."/>
            <person name="Lee S.J."/>
            <person name="Kim Y."/>
            <person name="Won Y.J."/>
        </authorList>
    </citation>
    <scope>NUCLEOTIDE SEQUENCE [LARGE SCALE GENOMIC DNA]</scope>
    <source>
        <strain evidence="1">Wonlab-2016</strain>
    </source>
</reference>
<name>A0ABD0JKM3_9CAEN</name>
<evidence type="ECO:0000313" key="2">
    <source>
        <dbReference type="Proteomes" id="UP001519460"/>
    </source>
</evidence>
<protein>
    <recommendedName>
        <fullName evidence="3">PH domain-containing protein</fullName>
    </recommendedName>
</protein>
<gene>
    <name evidence="1" type="ORF">BaRGS_00033320</name>
</gene>
<accession>A0ABD0JKM3</accession>
<keyword evidence="2" id="KW-1185">Reference proteome</keyword>
<comment type="caution">
    <text evidence="1">The sequence shown here is derived from an EMBL/GenBank/DDBJ whole genome shotgun (WGS) entry which is preliminary data.</text>
</comment>
<proteinExistence type="predicted"/>
<organism evidence="1 2">
    <name type="scientific">Batillaria attramentaria</name>
    <dbReference type="NCBI Taxonomy" id="370345"/>
    <lineage>
        <taxon>Eukaryota</taxon>
        <taxon>Metazoa</taxon>
        <taxon>Spiralia</taxon>
        <taxon>Lophotrochozoa</taxon>
        <taxon>Mollusca</taxon>
        <taxon>Gastropoda</taxon>
        <taxon>Caenogastropoda</taxon>
        <taxon>Sorbeoconcha</taxon>
        <taxon>Cerithioidea</taxon>
        <taxon>Batillariidae</taxon>
        <taxon>Batillaria</taxon>
    </lineage>
</organism>
<dbReference type="EMBL" id="JACVVK020000406">
    <property type="protein sequence ID" value="KAK7475439.1"/>
    <property type="molecule type" value="Genomic_DNA"/>
</dbReference>
<dbReference type="Proteomes" id="UP001519460">
    <property type="component" value="Unassembled WGS sequence"/>
</dbReference>
<dbReference type="AlphaFoldDB" id="A0ABD0JKM3"/>